<protein>
    <submittedName>
        <fullName evidence="1">Uncharacterized protein</fullName>
    </submittedName>
</protein>
<evidence type="ECO:0000313" key="2">
    <source>
        <dbReference type="Proteomes" id="UP000075025"/>
    </source>
</evidence>
<sequence>MKRILTGVVAVALDRAGQEVAMVAARWAVEVGVNFSASNKRTVSVSWTSPRASVGSSFKAWATGTKATYQVQKWVGNKVAGEYRPRWRLVDTSGQLAAFTPIDGFAVGQ</sequence>
<dbReference type="Proteomes" id="UP000075025">
    <property type="component" value="Unassembled WGS sequence"/>
</dbReference>
<evidence type="ECO:0000313" key="1">
    <source>
        <dbReference type="EMBL" id="KTR96270.1"/>
    </source>
</evidence>
<dbReference type="EMBL" id="LDRT01000015">
    <property type="protein sequence ID" value="KTR96270.1"/>
    <property type="molecule type" value="Genomic_DNA"/>
</dbReference>
<organism evidence="1 2">
    <name type="scientific">Microbacterium testaceum</name>
    <name type="common">Aureobacterium testaceum</name>
    <name type="synonym">Brevibacterium testaceum</name>
    <dbReference type="NCBI Taxonomy" id="2033"/>
    <lineage>
        <taxon>Bacteria</taxon>
        <taxon>Bacillati</taxon>
        <taxon>Actinomycetota</taxon>
        <taxon>Actinomycetes</taxon>
        <taxon>Micrococcales</taxon>
        <taxon>Microbacteriaceae</taxon>
        <taxon>Microbacterium</taxon>
    </lineage>
</organism>
<comment type="caution">
    <text evidence="1">The sequence shown here is derived from an EMBL/GenBank/DDBJ whole genome shotgun (WGS) entry which is preliminary data.</text>
</comment>
<gene>
    <name evidence="1" type="ORF">NS220_02890</name>
</gene>
<dbReference type="RefSeq" id="WP_058622604.1">
    <property type="nucleotide sequence ID" value="NZ_LDRT01000015.1"/>
</dbReference>
<accession>A0A147F0P6</accession>
<name>A0A147F0P6_MICTE</name>
<dbReference type="OrthoDB" id="5084106at2"/>
<proteinExistence type="predicted"/>
<dbReference type="AlphaFoldDB" id="A0A147F0P6"/>
<reference evidence="1 2" key="1">
    <citation type="journal article" date="2016" name="Front. Microbiol.">
        <title>Genomic Resource of Rice Seed Associated Bacteria.</title>
        <authorList>
            <person name="Midha S."/>
            <person name="Bansal K."/>
            <person name="Sharma S."/>
            <person name="Kumar N."/>
            <person name="Patil P.P."/>
            <person name="Chaudhry V."/>
            <person name="Patil P.B."/>
        </authorList>
    </citation>
    <scope>NUCLEOTIDE SEQUENCE [LARGE SCALE GENOMIC DNA]</scope>
    <source>
        <strain evidence="1 2">NS220</strain>
    </source>
</reference>
<dbReference type="PATRIC" id="fig|2033.6.peg.947"/>